<comment type="subunit">
    <text evidence="3 11">Heterotrimer of A, B and C subunits.</text>
</comment>
<dbReference type="PANTHER" id="PTHR11895">
    <property type="entry name" value="TRANSAMIDASE"/>
    <property type="match status" value="1"/>
</dbReference>
<gene>
    <name evidence="11 13" type="primary">gatA</name>
    <name evidence="13" type="ORF">DI628_02615</name>
</gene>
<evidence type="ECO:0000256" key="5">
    <source>
        <dbReference type="ARBA" id="ARBA00014428"/>
    </source>
</evidence>
<dbReference type="SUPFAM" id="SSF75304">
    <property type="entry name" value="Amidase signature (AS) enzymes"/>
    <property type="match status" value="1"/>
</dbReference>
<evidence type="ECO:0000256" key="3">
    <source>
        <dbReference type="ARBA" id="ARBA00011123"/>
    </source>
</evidence>
<feature type="domain" description="Amidase" evidence="12">
    <location>
        <begin position="26"/>
        <end position="470"/>
    </location>
</feature>
<dbReference type="InterPro" id="IPR004412">
    <property type="entry name" value="GatA"/>
</dbReference>
<sequence>MSQELLTLTATEALAKLHNKEVSSVELTQAHLSRIEARKSLNTYLTVNTEGALSAAKAADAAIAKGETQKLTGLPLGIKDLFCTNGVRTTAASKFLDNFVPAYESTVTQKLWDAGAVNLGKLNMDEFAMGGSGENSGYGPARNPWDDSRVPGGSSSGSAAAVADYQCYAATGSDTGGSIRQPAAFTGLVGIKPTYGRCSRWGMVAFASSLDQAGFLTRTVEDAALLMEVISGHDPKDSTSSPQAVPAWRESLGKLNLKGLRIGLPKEYFIEGLDPKIRAIIENATRQFEGEGAAIKQISLPHTQYAPAAYYIVAPAEAASNLARYDGIRYGVRVEGKNLVETYLNSRSAGFGSEVKRRIMIGNYALSSGYYDAFYTKAMQTRTLISQDFDKAFEEVDVIFAPTAPTAAYKIGTNSADPIAMYLGDAFTIPTSLAGLPGLSVNAGTVEEDGVRLPVGLQIIGPRWNEQVILQVAHAWEQLAGITMPPFAA</sequence>
<dbReference type="InterPro" id="IPR000120">
    <property type="entry name" value="Amidase"/>
</dbReference>
<keyword evidence="6 11" id="KW-0436">Ligase</keyword>
<keyword evidence="8 11" id="KW-0067">ATP-binding</keyword>
<dbReference type="InterPro" id="IPR036928">
    <property type="entry name" value="AS_sf"/>
</dbReference>
<feature type="active site" description="Charge relay system" evidence="11">
    <location>
        <position position="154"/>
    </location>
</feature>
<evidence type="ECO:0000313" key="14">
    <source>
        <dbReference type="Proteomes" id="UP000320948"/>
    </source>
</evidence>
<evidence type="ECO:0000256" key="7">
    <source>
        <dbReference type="ARBA" id="ARBA00022741"/>
    </source>
</evidence>
<feature type="active site" description="Charge relay system" evidence="11">
    <location>
        <position position="79"/>
    </location>
</feature>
<evidence type="ECO:0000313" key="13">
    <source>
        <dbReference type="EMBL" id="TKW61534.1"/>
    </source>
</evidence>
<dbReference type="PANTHER" id="PTHR11895:SF151">
    <property type="entry name" value="GLUTAMYL-TRNA(GLN) AMIDOTRANSFERASE SUBUNIT A"/>
    <property type="match status" value="1"/>
</dbReference>
<dbReference type="GO" id="GO:0030956">
    <property type="term" value="C:glutamyl-tRNA(Gln) amidotransferase complex"/>
    <property type="evidence" value="ECO:0007669"/>
    <property type="project" value="InterPro"/>
</dbReference>
<organism evidence="13 14">
    <name type="scientific">Blastochloris viridis</name>
    <name type="common">Rhodopseudomonas viridis</name>
    <dbReference type="NCBI Taxonomy" id="1079"/>
    <lineage>
        <taxon>Bacteria</taxon>
        <taxon>Pseudomonadati</taxon>
        <taxon>Pseudomonadota</taxon>
        <taxon>Alphaproteobacteria</taxon>
        <taxon>Hyphomicrobiales</taxon>
        <taxon>Blastochloridaceae</taxon>
        <taxon>Blastochloris</taxon>
    </lineage>
</organism>
<evidence type="ECO:0000256" key="1">
    <source>
        <dbReference type="ARBA" id="ARBA00003871"/>
    </source>
</evidence>
<dbReference type="EMBL" id="VAFM01000001">
    <property type="protein sequence ID" value="TKW61534.1"/>
    <property type="molecule type" value="Genomic_DNA"/>
</dbReference>
<dbReference type="HAMAP" id="MF_00120">
    <property type="entry name" value="GatA"/>
    <property type="match status" value="1"/>
</dbReference>
<comment type="catalytic activity">
    <reaction evidence="10 11">
        <text>L-glutamyl-tRNA(Gln) + L-glutamine + ATP + H2O = L-glutaminyl-tRNA(Gln) + L-glutamate + ADP + phosphate + H(+)</text>
        <dbReference type="Rhea" id="RHEA:17521"/>
        <dbReference type="Rhea" id="RHEA-COMP:9681"/>
        <dbReference type="Rhea" id="RHEA-COMP:9684"/>
        <dbReference type="ChEBI" id="CHEBI:15377"/>
        <dbReference type="ChEBI" id="CHEBI:15378"/>
        <dbReference type="ChEBI" id="CHEBI:29985"/>
        <dbReference type="ChEBI" id="CHEBI:30616"/>
        <dbReference type="ChEBI" id="CHEBI:43474"/>
        <dbReference type="ChEBI" id="CHEBI:58359"/>
        <dbReference type="ChEBI" id="CHEBI:78520"/>
        <dbReference type="ChEBI" id="CHEBI:78521"/>
        <dbReference type="ChEBI" id="CHEBI:456216"/>
        <dbReference type="EC" id="6.3.5.7"/>
    </reaction>
</comment>
<comment type="function">
    <text evidence="1">Hydrolyzes indole-3-acetamide (IAM) into indole-3-acetic acid (IAA).</text>
</comment>
<dbReference type="InterPro" id="IPR020556">
    <property type="entry name" value="Amidase_CS"/>
</dbReference>
<keyword evidence="7 11" id="KW-0547">Nucleotide-binding</keyword>
<dbReference type="PROSITE" id="PS00571">
    <property type="entry name" value="AMIDASES"/>
    <property type="match status" value="1"/>
</dbReference>
<dbReference type="GO" id="GO:0050567">
    <property type="term" value="F:glutaminyl-tRNA synthase (glutamine-hydrolyzing) activity"/>
    <property type="evidence" value="ECO:0007669"/>
    <property type="project" value="UniProtKB-UniRule"/>
</dbReference>
<dbReference type="InterPro" id="IPR023631">
    <property type="entry name" value="Amidase_dom"/>
</dbReference>
<dbReference type="AlphaFoldDB" id="A0A6N4REU7"/>
<evidence type="ECO:0000256" key="2">
    <source>
        <dbReference type="ARBA" id="ARBA00008069"/>
    </source>
</evidence>
<evidence type="ECO:0000256" key="11">
    <source>
        <dbReference type="HAMAP-Rule" id="MF_00120"/>
    </source>
</evidence>
<evidence type="ECO:0000256" key="8">
    <source>
        <dbReference type="ARBA" id="ARBA00022840"/>
    </source>
</evidence>
<reference evidence="13 14" key="1">
    <citation type="journal article" date="2017" name="Nat. Commun.">
        <title>In situ click chemistry generation of cyclooxygenase-2 inhibitors.</title>
        <authorList>
            <person name="Bhardwaj A."/>
            <person name="Kaur J."/>
            <person name="Wuest M."/>
            <person name="Wuest F."/>
        </authorList>
    </citation>
    <scope>NUCLEOTIDE SEQUENCE [LARGE SCALE GENOMIC DNA]</scope>
    <source>
        <strain evidence="13">S2_018_000_R2_106</strain>
    </source>
</reference>
<evidence type="ECO:0000256" key="4">
    <source>
        <dbReference type="ARBA" id="ARBA00012739"/>
    </source>
</evidence>
<proteinExistence type="inferred from homology"/>
<dbReference type="Proteomes" id="UP000320948">
    <property type="component" value="Unassembled WGS sequence"/>
</dbReference>
<dbReference type="GO" id="GO:0016740">
    <property type="term" value="F:transferase activity"/>
    <property type="evidence" value="ECO:0007669"/>
    <property type="project" value="UniProtKB-KW"/>
</dbReference>
<evidence type="ECO:0000256" key="9">
    <source>
        <dbReference type="ARBA" id="ARBA00022917"/>
    </source>
</evidence>
<dbReference type="GO" id="GO:0006412">
    <property type="term" value="P:translation"/>
    <property type="evidence" value="ECO:0007669"/>
    <property type="project" value="UniProtKB-UniRule"/>
</dbReference>
<accession>A0A6N4REU7</accession>
<evidence type="ECO:0000256" key="6">
    <source>
        <dbReference type="ARBA" id="ARBA00022598"/>
    </source>
</evidence>
<dbReference type="EC" id="6.3.5.7" evidence="4 11"/>
<dbReference type="NCBIfam" id="TIGR00132">
    <property type="entry name" value="gatA"/>
    <property type="match status" value="1"/>
</dbReference>
<keyword evidence="13" id="KW-0808">Transferase</keyword>
<comment type="function">
    <text evidence="11">Allows the formation of correctly charged Gln-tRNA(Gln) through the transamidation of misacylated Glu-tRNA(Gln) in organisms which lack glutaminyl-tRNA synthetase. The reaction takes place in the presence of glutamine and ATP through an activated gamma-phospho-Glu-tRNA(Gln).</text>
</comment>
<evidence type="ECO:0000259" key="12">
    <source>
        <dbReference type="Pfam" id="PF01425"/>
    </source>
</evidence>
<dbReference type="GO" id="GO:0005524">
    <property type="term" value="F:ATP binding"/>
    <property type="evidence" value="ECO:0007669"/>
    <property type="project" value="UniProtKB-KW"/>
</dbReference>
<keyword evidence="9 11" id="KW-0648">Protein biosynthesis</keyword>
<dbReference type="Gene3D" id="3.90.1300.10">
    <property type="entry name" value="Amidase signature (AS) domain"/>
    <property type="match status" value="1"/>
</dbReference>
<feature type="active site" description="Acyl-ester intermediate" evidence="11">
    <location>
        <position position="178"/>
    </location>
</feature>
<comment type="similarity">
    <text evidence="2 11">Belongs to the amidase family. GatA subfamily.</text>
</comment>
<dbReference type="Pfam" id="PF01425">
    <property type="entry name" value="Amidase"/>
    <property type="match status" value="1"/>
</dbReference>
<evidence type="ECO:0000256" key="10">
    <source>
        <dbReference type="ARBA" id="ARBA00047407"/>
    </source>
</evidence>
<protein>
    <recommendedName>
        <fullName evidence="5 11">Glutamyl-tRNA(Gln) amidotransferase subunit A</fullName>
        <shortName evidence="11">Glu-ADT subunit A</shortName>
        <ecNumber evidence="4 11">6.3.5.7</ecNumber>
    </recommendedName>
</protein>
<name>A0A6N4REU7_BLAVI</name>
<comment type="caution">
    <text evidence="13">The sequence shown here is derived from an EMBL/GenBank/DDBJ whole genome shotgun (WGS) entry which is preliminary data.</text>
</comment>